<dbReference type="AlphaFoldDB" id="A0A9D4D2Z1"/>
<dbReference type="Proteomes" id="UP000828390">
    <property type="component" value="Unassembled WGS sequence"/>
</dbReference>
<keyword evidence="3" id="KW-1185">Reference proteome</keyword>
<dbReference type="EMBL" id="JAIWYP010000011">
    <property type="protein sequence ID" value="KAH3736986.1"/>
    <property type="molecule type" value="Genomic_DNA"/>
</dbReference>
<evidence type="ECO:0000313" key="2">
    <source>
        <dbReference type="EMBL" id="KAH3736986.1"/>
    </source>
</evidence>
<reference evidence="2" key="1">
    <citation type="journal article" date="2019" name="bioRxiv">
        <title>The Genome of the Zebra Mussel, Dreissena polymorpha: A Resource for Invasive Species Research.</title>
        <authorList>
            <person name="McCartney M.A."/>
            <person name="Auch B."/>
            <person name="Kono T."/>
            <person name="Mallez S."/>
            <person name="Zhang Y."/>
            <person name="Obille A."/>
            <person name="Becker A."/>
            <person name="Abrahante J.E."/>
            <person name="Garbe J."/>
            <person name="Badalamenti J.P."/>
            <person name="Herman A."/>
            <person name="Mangelson H."/>
            <person name="Liachko I."/>
            <person name="Sullivan S."/>
            <person name="Sone E.D."/>
            <person name="Koren S."/>
            <person name="Silverstein K.A.T."/>
            <person name="Beckman K.B."/>
            <person name="Gohl D.M."/>
        </authorList>
    </citation>
    <scope>NUCLEOTIDE SEQUENCE</scope>
    <source>
        <strain evidence="2">Duluth1</strain>
        <tissue evidence="2">Whole animal</tissue>
    </source>
</reference>
<accession>A0A9D4D2Z1</accession>
<evidence type="ECO:0000256" key="1">
    <source>
        <dbReference type="SAM" id="MobiDB-lite"/>
    </source>
</evidence>
<comment type="caution">
    <text evidence="2">The sequence shown here is derived from an EMBL/GenBank/DDBJ whole genome shotgun (WGS) entry which is preliminary data.</text>
</comment>
<feature type="region of interest" description="Disordered" evidence="1">
    <location>
        <begin position="86"/>
        <end position="110"/>
    </location>
</feature>
<reference evidence="2" key="2">
    <citation type="submission" date="2020-11" db="EMBL/GenBank/DDBJ databases">
        <authorList>
            <person name="McCartney M.A."/>
            <person name="Auch B."/>
            <person name="Kono T."/>
            <person name="Mallez S."/>
            <person name="Becker A."/>
            <person name="Gohl D.M."/>
            <person name="Silverstein K.A.T."/>
            <person name="Koren S."/>
            <person name="Bechman K.B."/>
            <person name="Herman A."/>
            <person name="Abrahante J.E."/>
            <person name="Garbe J."/>
        </authorList>
    </citation>
    <scope>NUCLEOTIDE SEQUENCE</scope>
    <source>
        <strain evidence="2">Duluth1</strain>
        <tissue evidence="2">Whole animal</tissue>
    </source>
</reference>
<proteinExistence type="predicted"/>
<protein>
    <submittedName>
        <fullName evidence="2">Uncharacterized protein</fullName>
    </submittedName>
</protein>
<feature type="compositionally biased region" description="Polar residues" evidence="1">
    <location>
        <begin position="86"/>
        <end position="99"/>
    </location>
</feature>
<sequence length="128" mass="13975">MGSTRCGQIRIDNVDSVEDIQLSVLRSVHIRRGRSCTDNLETNEQLCECSVCASSASIKCDKSSKCNSYSDSTSLAGAAMVQTVNANGNRPASGTSNVKKNSDGHRGQRAFEKPQMEDFRLESLWANR</sequence>
<name>A0A9D4D2Z1_DREPO</name>
<evidence type="ECO:0000313" key="3">
    <source>
        <dbReference type="Proteomes" id="UP000828390"/>
    </source>
</evidence>
<feature type="compositionally biased region" description="Basic and acidic residues" evidence="1">
    <location>
        <begin position="100"/>
        <end position="110"/>
    </location>
</feature>
<gene>
    <name evidence="2" type="ORF">DPMN_043562</name>
</gene>
<organism evidence="2 3">
    <name type="scientific">Dreissena polymorpha</name>
    <name type="common">Zebra mussel</name>
    <name type="synonym">Mytilus polymorpha</name>
    <dbReference type="NCBI Taxonomy" id="45954"/>
    <lineage>
        <taxon>Eukaryota</taxon>
        <taxon>Metazoa</taxon>
        <taxon>Spiralia</taxon>
        <taxon>Lophotrochozoa</taxon>
        <taxon>Mollusca</taxon>
        <taxon>Bivalvia</taxon>
        <taxon>Autobranchia</taxon>
        <taxon>Heteroconchia</taxon>
        <taxon>Euheterodonta</taxon>
        <taxon>Imparidentia</taxon>
        <taxon>Neoheterodontei</taxon>
        <taxon>Myida</taxon>
        <taxon>Dreissenoidea</taxon>
        <taxon>Dreissenidae</taxon>
        <taxon>Dreissena</taxon>
    </lineage>
</organism>